<evidence type="ECO:0000313" key="1">
    <source>
        <dbReference type="EMBL" id="MCL9685052.1"/>
    </source>
</evidence>
<protein>
    <recommendedName>
        <fullName evidence="3">Coiled coil protein</fullName>
    </recommendedName>
</protein>
<sequence>MSSLETLSAEEVSKAVQAAIKGLNQIKEVNDVVIVNTLYEIDEGLDVTLEEGRITRKQYNEMLEQNKAELAFRYEGKKDIEQQLKRMEALKAPQDEPKGFIIPETTTREEFKKLIALMETKKSLTESSEEKLLLSVLLQTAAACKNSLDEKKTFEKKSIPLLKSEEQYVTSLLSQMENSEIHDNYQKKGKLEKITKECMVDPTLSSDERRILQSLCDNISREVQGAINALITSGEAGDDKYLDKVEEHLRHSLEESEEIAITFGFKGFINEICTTFKLDPIFTISNSPIIEKMKDIKSNLFSIKEEATEFTEDDEKASLLGKGT</sequence>
<dbReference type="RefSeq" id="WP_250422610.1">
    <property type="nucleotide sequence ID" value="NZ_JAJKBJ010000018.1"/>
</dbReference>
<accession>A0A9X2D2H5</accession>
<reference evidence="1" key="1">
    <citation type="submission" date="2021-11" db="EMBL/GenBank/DDBJ databases">
        <title>Legionella maioricencis sp. nov., a new species isolated from hot water samples in Mallorca.</title>
        <authorList>
            <person name="Crespi S."/>
            <person name="Drasar V."/>
            <person name="Salva-Serra F."/>
            <person name="Jaen-Luchoro D."/>
            <person name="Pineiro-Iglesias B."/>
            <person name="Aliaga F."/>
            <person name="Fernandez-Juarez V."/>
            <person name="Coll G."/>
            <person name="Moore E.R.B."/>
            <person name="Bennasar-Figueras A."/>
        </authorList>
    </citation>
    <scope>NUCLEOTIDE SEQUENCE</scope>
    <source>
        <strain evidence="1">HCPI-6</strain>
    </source>
</reference>
<organism evidence="1 2">
    <name type="scientific">Legionella maioricensis</name>
    <dbReference type="NCBI Taxonomy" id="2896528"/>
    <lineage>
        <taxon>Bacteria</taxon>
        <taxon>Pseudomonadati</taxon>
        <taxon>Pseudomonadota</taxon>
        <taxon>Gammaproteobacteria</taxon>
        <taxon>Legionellales</taxon>
        <taxon>Legionellaceae</taxon>
        <taxon>Legionella</taxon>
    </lineage>
</organism>
<evidence type="ECO:0000313" key="2">
    <source>
        <dbReference type="Proteomes" id="UP001139721"/>
    </source>
</evidence>
<dbReference type="Proteomes" id="UP001139721">
    <property type="component" value="Unassembled WGS sequence"/>
</dbReference>
<gene>
    <name evidence="1" type="ORF">LOX96_13170</name>
</gene>
<comment type="caution">
    <text evidence="1">The sequence shown here is derived from an EMBL/GenBank/DDBJ whole genome shotgun (WGS) entry which is preliminary data.</text>
</comment>
<dbReference type="AlphaFoldDB" id="A0A9X2D2H5"/>
<keyword evidence="2" id="KW-1185">Reference proteome</keyword>
<name>A0A9X2D2H5_9GAMM</name>
<proteinExistence type="predicted"/>
<evidence type="ECO:0008006" key="3">
    <source>
        <dbReference type="Google" id="ProtNLM"/>
    </source>
</evidence>
<dbReference type="EMBL" id="JAJKBJ010000018">
    <property type="protein sequence ID" value="MCL9685052.1"/>
    <property type="molecule type" value="Genomic_DNA"/>
</dbReference>